<evidence type="ECO:0000313" key="1">
    <source>
        <dbReference type="EMBL" id="CZS93970.1"/>
    </source>
</evidence>
<organism evidence="1 2">
    <name type="scientific">Rhynchosporium graminicola</name>
    <dbReference type="NCBI Taxonomy" id="2792576"/>
    <lineage>
        <taxon>Eukaryota</taxon>
        <taxon>Fungi</taxon>
        <taxon>Dikarya</taxon>
        <taxon>Ascomycota</taxon>
        <taxon>Pezizomycotina</taxon>
        <taxon>Leotiomycetes</taxon>
        <taxon>Helotiales</taxon>
        <taxon>Ploettnerulaceae</taxon>
        <taxon>Rhynchosporium</taxon>
    </lineage>
</organism>
<name>A0A1E1K7U2_9HELO</name>
<reference evidence="2" key="1">
    <citation type="submission" date="2016-03" db="EMBL/GenBank/DDBJ databases">
        <authorList>
            <person name="Ploux O."/>
        </authorList>
    </citation>
    <scope>NUCLEOTIDE SEQUENCE [LARGE SCALE GENOMIC DNA]</scope>
    <source>
        <strain evidence="2">UK7</strain>
    </source>
</reference>
<accession>A0A1E1K7U2</accession>
<sequence>MMPRTIEEGFADQALLTYARYCEAVEKSQRWKDIENLIDFSVCLNLSTEGLQGNFGYSTYIPYSTVPVKSRGFSHLENTLEKIVSEPYNTKLAERDDSSYYFSYIDSQKETLSEEVFIVVVWRFLPIGGNTYC</sequence>
<dbReference type="InParanoid" id="A0A1E1K7U2"/>
<dbReference type="EMBL" id="FJUW01000007">
    <property type="protein sequence ID" value="CZS93970.1"/>
    <property type="molecule type" value="Genomic_DNA"/>
</dbReference>
<dbReference type="Proteomes" id="UP000178129">
    <property type="component" value="Unassembled WGS sequence"/>
</dbReference>
<gene>
    <name evidence="1" type="ORF">RCO7_08097</name>
</gene>
<protein>
    <submittedName>
        <fullName evidence="1">Uncharacterized protein</fullName>
    </submittedName>
</protein>
<comment type="caution">
    <text evidence="1">The sequence shown here is derived from an EMBL/GenBank/DDBJ whole genome shotgun (WGS) entry which is preliminary data.</text>
</comment>
<dbReference type="AlphaFoldDB" id="A0A1E1K7U2"/>
<keyword evidence="2" id="KW-1185">Reference proteome</keyword>
<evidence type="ECO:0000313" key="2">
    <source>
        <dbReference type="Proteomes" id="UP000178129"/>
    </source>
</evidence>
<proteinExistence type="predicted"/>